<organism evidence="3 4">
    <name type="scientific">Mycoplasma tullyi</name>
    <dbReference type="NCBI Taxonomy" id="1612150"/>
    <lineage>
        <taxon>Bacteria</taxon>
        <taxon>Bacillati</taxon>
        <taxon>Mycoplasmatota</taxon>
        <taxon>Mollicutes</taxon>
        <taxon>Mycoplasmataceae</taxon>
        <taxon>Mycoplasma</taxon>
    </lineage>
</organism>
<dbReference type="Proteomes" id="UP000514704">
    <property type="component" value="Chromosome"/>
</dbReference>
<dbReference type="AlphaFoldDB" id="A0A7D7YIA0"/>
<feature type="chain" id="PRO_5028440299" description="Lipoprotein" evidence="2">
    <location>
        <begin position="24"/>
        <end position="403"/>
    </location>
</feature>
<feature type="signal peptide" evidence="2">
    <location>
        <begin position="1"/>
        <end position="23"/>
    </location>
</feature>
<feature type="compositionally biased region" description="Low complexity" evidence="1">
    <location>
        <begin position="36"/>
        <end position="56"/>
    </location>
</feature>
<accession>A0A7D7YIA0</accession>
<keyword evidence="4" id="KW-1185">Reference proteome</keyword>
<reference evidence="3 4" key="1">
    <citation type="journal article" date="2017" name="Int. J. Syst. Evol. Microbiol.">
        <title>Mycoplasma tullyi sp. nov., isolated from penguins of the genus Spheniscus.</title>
        <authorList>
            <person name="Yavari C.A."/>
            <person name="Ramirez A.S."/>
            <person name="Nicholas R.A.J."/>
            <person name="Radford A.D."/>
            <person name="Darby A.C."/>
            <person name="Bradbury J.M."/>
        </authorList>
    </citation>
    <scope>NUCLEOTIDE SEQUENCE [LARGE SCALE GENOMIC DNA]</scope>
    <source>
        <strain evidence="3 4">56A97T</strain>
    </source>
</reference>
<sequence length="403" mass="44567">MKKKILRSFTLASFLAISLTSCTNETKNQMTSKEVPNNGNVNSNNNQGDNPGNPSSTANGTQGDSSQGSAGMSGINPSSGMNGSNPSGGSTEETTNSELSLKSKAVIASDLVSVDNGAYILNWTKFNTTLSTEQQKASKLMNLDVNDREGMISFDLQVGENQTIKFKQKVDFDFSFLRSLTFGWTDIKSSTTDNSLTLLQNVTNATQLSAYAAPVLTESFNGMNNYYPYLNSWFDVNLTYQSSEKKLEENEVTFEYQLTNTGKSPFFMIKNGSQENQLWSSQKTRVTLSYSTDLANAAKDVMVNKSSELLNKEISYFYDMSTHMVNTEKLEVDARNEGLVKFSDSKYNEQFAITLMQGSAFFNTDTNELTFTVEVKPKDNDQVLSTAITRTFTIMLGKASQQQ</sequence>
<evidence type="ECO:0008006" key="5">
    <source>
        <dbReference type="Google" id="ProtNLM"/>
    </source>
</evidence>
<evidence type="ECO:0000313" key="4">
    <source>
        <dbReference type="Proteomes" id="UP000514704"/>
    </source>
</evidence>
<feature type="compositionally biased region" description="Polar residues" evidence="1">
    <location>
        <begin position="57"/>
        <end position="70"/>
    </location>
</feature>
<evidence type="ECO:0000256" key="1">
    <source>
        <dbReference type="SAM" id="MobiDB-lite"/>
    </source>
</evidence>
<gene>
    <name evidence="3" type="ORF">H3143_00720</name>
</gene>
<proteinExistence type="predicted"/>
<keyword evidence="2" id="KW-0732">Signal</keyword>
<dbReference type="PROSITE" id="PS51257">
    <property type="entry name" value="PROKAR_LIPOPROTEIN"/>
    <property type="match status" value="1"/>
</dbReference>
<evidence type="ECO:0000256" key="2">
    <source>
        <dbReference type="SAM" id="SignalP"/>
    </source>
</evidence>
<dbReference type="RefSeq" id="WP_182078933.1">
    <property type="nucleotide sequence ID" value="NZ_CP059674.1"/>
</dbReference>
<dbReference type="KEGG" id="mtuy:H3143_00720"/>
<name>A0A7D7YIA0_9MOLU</name>
<protein>
    <recommendedName>
        <fullName evidence="5">Lipoprotein</fullName>
    </recommendedName>
</protein>
<dbReference type="EMBL" id="CP059674">
    <property type="protein sequence ID" value="QMT98660.1"/>
    <property type="molecule type" value="Genomic_DNA"/>
</dbReference>
<evidence type="ECO:0000313" key="3">
    <source>
        <dbReference type="EMBL" id="QMT98660.1"/>
    </source>
</evidence>
<feature type="compositionally biased region" description="Low complexity" evidence="1">
    <location>
        <begin position="72"/>
        <end position="90"/>
    </location>
</feature>
<feature type="region of interest" description="Disordered" evidence="1">
    <location>
        <begin position="28"/>
        <end position="97"/>
    </location>
</feature>